<dbReference type="OrthoDB" id="9787731at2"/>
<organism evidence="5 6">
    <name type="scientific">Thalassospira marina</name>
    <dbReference type="NCBI Taxonomy" id="2048283"/>
    <lineage>
        <taxon>Bacteria</taxon>
        <taxon>Pseudomonadati</taxon>
        <taxon>Pseudomonadota</taxon>
        <taxon>Alphaproteobacteria</taxon>
        <taxon>Rhodospirillales</taxon>
        <taxon>Thalassospiraceae</taxon>
        <taxon>Thalassospira</taxon>
    </lineage>
</organism>
<dbReference type="CDD" id="cd06091">
    <property type="entry name" value="KOW_NusG"/>
    <property type="match status" value="1"/>
</dbReference>
<proteinExistence type="predicted"/>
<comment type="caution">
    <text evidence="5">The sequence shown here is derived from an EMBL/GenBank/DDBJ whole genome shotgun (WGS) entry which is preliminary data.</text>
</comment>
<dbReference type="GO" id="GO:0005829">
    <property type="term" value="C:cytosol"/>
    <property type="evidence" value="ECO:0007669"/>
    <property type="project" value="TreeGrafter"/>
</dbReference>
<evidence type="ECO:0000313" key="5">
    <source>
        <dbReference type="EMBL" id="PKR54573.1"/>
    </source>
</evidence>
<dbReference type="SUPFAM" id="SSF50104">
    <property type="entry name" value="Translation proteins SH3-like domain"/>
    <property type="match status" value="1"/>
</dbReference>
<dbReference type="GO" id="GO:0006354">
    <property type="term" value="P:DNA-templated transcription elongation"/>
    <property type="evidence" value="ECO:0007669"/>
    <property type="project" value="InterPro"/>
</dbReference>
<keyword evidence="1" id="KW-0889">Transcription antitermination</keyword>
<dbReference type="AlphaFoldDB" id="A0A2N3KVT2"/>
<evidence type="ECO:0000256" key="2">
    <source>
        <dbReference type="ARBA" id="ARBA00023015"/>
    </source>
</evidence>
<feature type="domain" description="NusG-like N-terminal" evidence="4">
    <location>
        <begin position="1"/>
        <end position="100"/>
    </location>
</feature>
<sequence length="166" mass="18460">MNNWFVVNTAPHQEARAQLNLHRQGYETWLPVFSKTRRHARKTETVKAALFPGYIFLTLDLERDVWTPINGTFGVRRLVMQNGKPAALPARFAQDLRNMTTEAGLIASTGHQFAAGDKVRIEKGPFADLVAAVLDLPTESRVRVLLEVLGGSVVTTISPLLLSRVQ</sequence>
<keyword evidence="3" id="KW-0804">Transcription</keyword>
<accession>A0A2N3KVT2</accession>
<gene>
    <name evidence="5" type="ORF">COO20_07375</name>
</gene>
<evidence type="ECO:0000313" key="6">
    <source>
        <dbReference type="Proteomes" id="UP000233597"/>
    </source>
</evidence>
<dbReference type="InterPro" id="IPR008991">
    <property type="entry name" value="Translation_prot_SH3-like_sf"/>
</dbReference>
<evidence type="ECO:0000256" key="3">
    <source>
        <dbReference type="ARBA" id="ARBA00023163"/>
    </source>
</evidence>
<dbReference type="InterPro" id="IPR043425">
    <property type="entry name" value="NusG-like"/>
</dbReference>
<name>A0A2N3KVT2_9PROT</name>
<dbReference type="Gene3D" id="3.30.70.940">
    <property type="entry name" value="NusG, N-terminal domain"/>
    <property type="match status" value="1"/>
</dbReference>
<dbReference type="Pfam" id="PF02357">
    <property type="entry name" value="NusG"/>
    <property type="match status" value="1"/>
</dbReference>
<reference evidence="5 6" key="1">
    <citation type="submission" date="2017-09" db="EMBL/GenBank/DDBJ databases">
        <title>Biodiversity and function of Thalassospira species in the particle-attached aromatic-hydrocarbon-degrading consortia from the surface seawater of the South China Sea.</title>
        <authorList>
            <person name="Dong C."/>
            <person name="Liu R."/>
            <person name="Shao Z."/>
        </authorList>
    </citation>
    <scope>NUCLEOTIDE SEQUENCE [LARGE SCALE GENOMIC DNA]</scope>
    <source>
        <strain evidence="5 6">CSC1P2</strain>
    </source>
</reference>
<evidence type="ECO:0000256" key="1">
    <source>
        <dbReference type="ARBA" id="ARBA00022814"/>
    </source>
</evidence>
<keyword evidence="2" id="KW-0805">Transcription regulation</keyword>
<protein>
    <submittedName>
        <fullName evidence="5">Transcriptional activator RfaH</fullName>
    </submittedName>
</protein>
<dbReference type="InterPro" id="IPR036735">
    <property type="entry name" value="NGN_dom_sf"/>
</dbReference>
<dbReference type="PANTHER" id="PTHR30265">
    <property type="entry name" value="RHO-INTERACTING TRANSCRIPTION TERMINATION FACTOR NUSG"/>
    <property type="match status" value="1"/>
</dbReference>
<dbReference type="CDD" id="cd09892">
    <property type="entry name" value="NGN_SP_RfaH"/>
    <property type="match status" value="1"/>
</dbReference>
<dbReference type="EMBL" id="NWTK01000004">
    <property type="protein sequence ID" value="PKR54573.1"/>
    <property type="molecule type" value="Genomic_DNA"/>
</dbReference>
<dbReference type="Proteomes" id="UP000233597">
    <property type="component" value="Unassembled WGS sequence"/>
</dbReference>
<dbReference type="PANTHER" id="PTHR30265:SF7">
    <property type="entry name" value="TRANSCRIPTION ANTITERMINATION PROTEIN RFAH"/>
    <property type="match status" value="1"/>
</dbReference>
<dbReference type="GO" id="GO:0031564">
    <property type="term" value="P:transcription antitermination"/>
    <property type="evidence" value="ECO:0007669"/>
    <property type="project" value="UniProtKB-KW"/>
</dbReference>
<evidence type="ECO:0000259" key="4">
    <source>
        <dbReference type="SMART" id="SM00738"/>
    </source>
</evidence>
<dbReference type="RefSeq" id="WP_101265120.1">
    <property type="nucleotide sequence ID" value="NZ_NWTK01000004.1"/>
</dbReference>
<dbReference type="SUPFAM" id="SSF82679">
    <property type="entry name" value="N-utilization substance G protein NusG, N-terminal domain"/>
    <property type="match status" value="1"/>
</dbReference>
<dbReference type="InterPro" id="IPR006645">
    <property type="entry name" value="NGN-like_dom"/>
</dbReference>
<dbReference type="SMART" id="SM00738">
    <property type="entry name" value="NGN"/>
    <property type="match status" value="1"/>
</dbReference>